<protein>
    <submittedName>
        <fullName evidence="2">WG repeat-containing protein</fullName>
    </submittedName>
</protein>
<organism evidence="2 3">
    <name type="scientific">Streptomyces flavotricini</name>
    <dbReference type="NCBI Taxonomy" id="66888"/>
    <lineage>
        <taxon>Bacteria</taxon>
        <taxon>Bacillati</taxon>
        <taxon>Actinomycetota</taxon>
        <taxon>Actinomycetes</taxon>
        <taxon>Kitasatosporales</taxon>
        <taxon>Streptomycetaceae</taxon>
        <taxon>Streptomyces</taxon>
    </lineage>
</organism>
<evidence type="ECO:0000313" key="3">
    <source>
        <dbReference type="Proteomes" id="UP001520654"/>
    </source>
</evidence>
<gene>
    <name evidence="2" type="ORF">K7B10_01135</name>
</gene>
<accession>A0ABS8DXJ5</accession>
<name>A0ABS8DXJ5_9ACTN</name>
<proteinExistence type="predicted"/>
<keyword evidence="3" id="KW-1185">Reference proteome</keyword>
<comment type="caution">
    <text evidence="2">The sequence shown here is derived from an EMBL/GenBank/DDBJ whole genome shotgun (WGS) entry which is preliminary data.</text>
</comment>
<dbReference type="Pfam" id="PF14903">
    <property type="entry name" value="WG_beta_rep"/>
    <property type="match status" value="1"/>
</dbReference>
<evidence type="ECO:0000256" key="1">
    <source>
        <dbReference type="SAM" id="MobiDB-lite"/>
    </source>
</evidence>
<dbReference type="InterPro" id="IPR032774">
    <property type="entry name" value="WG_beta_rep"/>
</dbReference>
<reference evidence="2 3" key="1">
    <citation type="submission" date="2021-08" db="EMBL/GenBank/DDBJ databases">
        <title>Genomic Architecture of Streptomyces flavotricini NGL1 and Streptomyces erythrochromogenes HMS4 With Differential Plant Beneficial attributes and laccase production capabilities.</title>
        <authorList>
            <person name="Salwan R."/>
            <person name="Kaur R."/>
            <person name="Sharma V."/>
        </authorList>
    </citation>
    <scope>NUCLEOTIDE SEQUENCE [LARGE SCALE GENOMIC DNA]</scope>
    <source>
        <strain evidence="2 3">NGL1</strain>
    </source>
</reference>
<dbReference type="EMBL" id="JAINUL010000001">
    <property type="protein sequence ID" value="MCC0093422.1"/>
    <property type="molecule type" value="Genomic_DNA"/>
</dbReference>
<dbReference type="Proteomes" id="UP001520654">
    <property type="component" value="Unassembled WGS sequence"/>
</dbReference>
<evidence type="ECO:0000313" key="2">
    <source>
        <dbReference type="EMBL" id="MCC0093422.1"/>
    </source>
</evidence>
<feature type="region of interest" description="Disordered" evidence="1">
    <location>
        <begin position="168"/>
        <end position="211"/>
    </location>
</feature>
<dbReference type="RefSeq" id="WP_229334075.1">
    <property type="nucleotide sequence ID" value="NZ_JAINUL010000001.1"/>
</dbReference>
<sequence length="243" mass="25251">MRVGDLWGLIDENGEWIVEPSFPMLGPFDANGLAHVLGGSAGNHFRGFPNAITDADGWALGFGSGTGLAAFVTRDGCVAHVDRDGLDVCRVVPAADGAALRPVDPAGTALWETTAAAGGCAHVAPAHRREAHSRLVYPGAPRRDIAELAAGLLAAEPRRFEPCSLIFDSGRTRTSPPSRRATRRRPNTGPGAAWPMSGAPLHPRILTGDRQSFEPGSVAPGFASVHHGIPPAPNGTAVIGTIT</sequence>